<evidence type="ECO:0000256" key="1">
    <source>
        <dbReference type="SAM" id="SignalP"/>
    </source>
</evidence>
<evidence type="ECO:0000313" key="3">
    <source>
        <dbReference type="Proteomes" id="UP000245647"/>
    </source>
</evidence>
<evidence type="ECO:0008006" key="4">
    <source>
        <dbReference type="Google" id="ProtNLM"/>
    </source>
</evidence>
<keyword evidence="3" id="KW-1185">Reference proteome</keyword>
<evidence type="ECO:0000313" key="2">
    <source>
        <dbReference type="EMBL" id="PWG78909.1"/>
    </source>
</evidence>
<name>A0A2U2PCR0_9SPHI</name>
<protein>
    <recommendedName>
        <fullName evidence="4">Gliding motility-associated C-terminal domain-containing protein</fullName>
    </recommendedName>
</protein>
<dbReference type="Pfam" id="PF13585">
    <property type="entry name" value="CHU_C"/>
    <property type="match status" value="1"/>
</dbReference>
<keyword evidence="1" id="KW-0732">Signal</keyword>
<reference evidence="2 3" key="1">
    <citation type="submission" date="2018-04" db="EMBL/GenBank/DDBJ databases">
        <title>Pedobacter chongqingensis sp. nov., isolated from a rottenly hemp rope.</title>
        <authorList>
            <person name="Cai Y."/>
        </authorList>
    </citation>
    <scope>NUCLEOTIDE SEQUENCE [LARGE SCALE GENOMIC DNA]</scope>
    <source>
        <strain evidence="2 3">FJ4-8</strain>
    </source>
</reference>
<dbReference type="OrthoDB" id="9765926at2"/>
<proteinExistence type="predicted"/>
<organism evidence="2 3">
    <name type="scientific">Pararcticibacter amylolyticus</name>
    <dbReference type="NCBI Taxonomy" id="2173175"/>
    <lineage>
        <taxon>Bacteria</taxon>
        <taxon>Pseudomonadati</taxon>
        <taxon>Bacteroidota</taxon>
        <taxon>Sphingobacteriia</taxon>
        <taxon>Sphingobacteriales</taxon>
        <taxon>Sphingobacteriaceae</taxon>
        <taxon>Pararcticibacter</taxon>
    </lineage>
</organism>
<gene>
    <name evidence="2" type="ORF">DDR33_19850</name>
</gene>
<dbReference type="RefSeq" id="WP_109417546.1">
    <property type="nucleotide sequence ID" value="NZ_QEAS01000019.1"/>
</dbReference>
<comment type="caution">
    <text evidence="2">The sequence shown here is derived from an EMBL/GenBank/DDBJ whole genome shotgun (WGS) entry which is preliminary data.</text>
</comment>
<dbReference type="EMBL" id="QEAS01000019">
    <property type="protein sequence ID" value="PWG78909.1"/>
    <property type="molecule type" value="Genomic_DNA"/>
</dbReference>
<dbReference type="AlphaFoldDB" id="A0A2U2PCR0"/>
<feature type="chain" id="PRO_5015459033" description="Gliding motility-associated C-terminal domain-containing protein" evidence="1">
    <location>
        <begin position="20"/>
        <end position="343"/>
    </location>
</feature>
<sequence length="343" mass="36729">MKKILLCAPLLILAGSVWAQNNTDGNLLTTAGGSTRIGTYLTDWSVGGTASSDSFQLPSGHYLTQGFLQPASSLIQLLLTFDSLPGKTYGDVNFELHGIASDGTDLVYTSEDESIAKIVNGNTVVIVGAGTTSITATIKNTNISKKQILAVDKATQTITFEVIDVLMKNGSPVTLKATSTSGLPVQFTNKNPFVVKLNGAELTPVDIGTATMEASHPGDKNYYPALVSQTVRVIDPSGAQLSVPLVVSPNGDGINDQFVIKGIENFPDNHLVIVNRNGTKVYEASNYNNSELIFSGAGDARYEFKGKPAPSQSFLPQGTYFYVIDYKDGANRKRHTGYFVLKF</sequence>
<accession>A0A2U2PCR0</accession>
<dbReference type="Proteomes" id="UP000245647">
    <property type="component" value="Unassembled WGS sequence"/>
</dbReference>
<feature type="signal peptide" evidence="1">
    <location>
        <begin position="1"/>
        <end position="19"/>
    </location>
</feature>